<evidence type="ECO:0000259" key="3">
    <source>
        <dbReference type="Pfam" id="PF13439"/>
    </source>
</evidence>
<dbReference type="CDD" id="cd03801">
    <property type="entry name" value="GT4_PimA-like"/>
    <property type="match status" value="1"/>
</dbReference>
<dbReference type="AlphaFoldDB" id="A0A6B8KFC8"/>
<protein>
    <submittedName>
        <fullName evidence="4">Glycosyltransferase</fullName>
    </submittedName>
</protein>
<dbReference type="SUPFAM" id="SSF53756">
    <property type="entry name" value="UDP-Glycosyltransferase/glycogen phosphorylase"/>
    <property type="match status" value="1"/>
</dbReference>
<dbReference type="KEGG" id="mhey:H2LOC_012265"/>
<dbReference type="InterPro" id="IPR001296">
    <property type="entry name" value="Glyco_trans_1"/>
</dbReference>
<dbReference type="RefSeq" id="WP_136496651.1">
    <property type="nucleotide sequence ID" value="NZ_CP046052.1"/>
</dbReference>
<organism evidence="4 5">
    <name type="scientific">Methylocystis heyeri</name>
    <dbReference type="NCBI Taxonomy" id="391905"/>
    <lineage>
        <taxon>Bacteria</taxon>
        <taxon>Pseudomonadati</taxon>
        <taxon>Pseudomonadota</taxon>
        <taxon>Alphaproteobacteria</taxon>
        <taxon>Hyphomicrobiales</taxon>
        <taxon>Methylocystaceae</taxon>
        <taxon>Methylocystis</taxon>
    </lineage>
</organism>
<dbReference type="Pfam" id="PF13439">
    <property type="entry name" value="Glyco_transf_4"/>
    <property type="match status" value="1"/>
</dbReference>
<dbReference type="Gene3D" id="3.40.50.2000">
    <property type="entry name" value="Glycogen Phosphorylase B"/>
    <property type="match status" value="2"/>
</dbReference>
<feature type="domain" description="Glycosyl transferase family 1" evidence="2">
    <location>
        <begin position="169"/>
        <end position="323"/>
    </location>
</feature>
<name>A0A6B8KFC8_9HYPH</name>
<evidence type="ECO:0000313" key="5">
    <source>
        <dbReference type="Proteomes" id="UP000309061"/>
    </source>
</evidence>
<dbReference type="PANTHER" id="PTHR46401:SF2">
    <property type="entry name" value="GLYCOSYLTRANSFERASE WBBK-RELATED"/>
    <property type="match status" value="1"/>
</dbReference>
<dbReference type="PANTHER" id="PTHR46401">
    <property type="entry name" value="GLYCOSYLTRANSFERASE WBBK-RELATED"/>
    <property type="match status" value="1"/>
</dbReference>
<evidence type="ECO:0000313" key="4">
    <source>
        <dbReference type="EMBL" id="QGM46407.1"/>
    </source>
</evidence>
<evidence type="ECO:0000256" key="1">
    <source>
        <dbReference type="ARBA" id="ARBA00022679"/>
    </source>
</evidence>
<proteinExistence type="predicted"/>
<dbReference type="EMBL" id="CP046052">
    <property type="protein sequence ID" value="QGM46407.1"/>
    <property type="molecule type" value="Genomic_DNA"/>
</dbReference>
<dbReference type="Pfam" id="PF00534">
    <property type="entry name" value="Glycos_transf_1"/>
    <property type="match status" value="1"/>
</dbReference>
<sequence length="352" mass="37137">MTRVVFAIPGDIRVRTGGYEYDRRLIEALGEQGIEVDYCPLPESFPAPSAEDVASSVDAIARRRRDGDVILIDGLAYGVLPEAAVLAIGPRIVTLCHHPLALETGLSPERAESLFESERRALALASHVIVTSAHTRALLAREFGVDHAKIAVAPPGVDSAPRAQGSGGATTLLAVGAIVPRKAFDVLVEALSGLVDLDWRLRIVGNDSRDPLTTGALKGLIAAKSLESRIEILGEVASEDLASIFDRADLFVSASYYEGYGMSLTEAMTRGLAIVSSTGGAAAETVPDGAGLKVAPGGVVDLQRALRNAIADPDLRFELSEAAWRAGRELPRWEQTARIVAGVVAEMGAKGE</sequence>
<dbReference type="Proteomes" id="UP000309061">
    <property type="component" value="Chromosome"/>
</dbReference>
<feature type="domain" description="Glycosyltransferase subfamily 4-like N-terminal" evidence="3">
    <location>
        <begin position="58"/>
        <end position="159"/>
    </location>
</feature>
<accession>A0A6B8KFC8</accession>
<dbReference type="GO" id="GO:0009103">
    <property type="term" value="P:lipopolysaccharide biosynthetic process"/>
    <property type="evidence" value="ECO:0007669"/>
    <property type="project" value="TreeGrafter"/>
</dbReference>
<dbReference type="GO" id="GO:0016757">
    <property type="term" value="F:glycosyltransferase activity"/>
    <property type="evidence" value="ECO:0007669"/>
    <property type="project" value="InterPro"/>
</dbReference>
<keyword evidence="5" id="KW-1185">Reference proteome</keyword>
<keyword evidence="1 4" id="KW-0808">Transferase</keyword>
<dbReference type="InterPro" id="IPR028098">
    <property type="entry name" value="Glyco_trans_4-like_N"/>
</dbReference>
<reference evidence="4 5" key="1">
    <citation type="submission" date="2019-11" db="EMBL/GenBank/DDBJ databases">
        <title>The genome sequence of Methylocystis heyeri.</title>
        <authorList>
            <person name="Oshkin I.Y."/>
            <person name="Miroshnikov K."/>
            <person name="Dedysh S.N."/>
        </authorList>
    </citation>
    <scope>NUCLEOTIDE SEQUENCE [LARGE SCALE GENOMIC DNA]</scope>
    <source>
        <strain evidence="4 5">H2</strain>
    </source>
</reference>
<evidence type="ECO:0000259" key="2">
    <source>
        <dbReference type="Pfam" id="PF00534"/>
    </source>
</evidence>
<dbReference type="OrthoDB" id="9781738at2"/>
<gene>
    <name evidence="4" type="ORF">H2LOC_012265</name>
</gene>